<organism evidence="1 2">
    <name type="scientific">Cellulomonas xiejunii</name>
    <dbReference type="NCBI Taxonomy" id="2968083"/>
    <lineage>
        <taxon>Bacteria</taxon>
        <taxon>Bacillati</taxon>
        <taxon>Actinomycetota</taxon>
        <taxon>Actinomycetes</taxon>
        <taxon>Micrococcales</taxon>
        <taxon>Cellulomonadaceae</taxon>
        <taxon>Cellulomonas</taxon>
    </lineage>
</organism>
<protein>
    <recommendedName>
        <fullName evidence="3">Type II toxin-antitoxin system PemK/MazF family toxin</fullName>
    </recommendedName>
</protein>
<evidence type="ECO:0008006" key="3">
    <source>
        <dbReference type="Google" id="ProtNLM"/>
    </source>
</evidence>
<evidence type="ECO:0000313" key="1">
    <source>
        <dbReference type="EMBL" id="UUI70589.1"/>
    </source>
</evidence>
<evidence type="ECO:0000313" key="2">
    <source>
        <dbReference type="Proteomes" id="UP001316384"/>
    </source>
</evidence>
<keyword evidence="2" id="KW-1185">Reference proteome</keyword>
<name>A0ABY5KJV1_9CELL</name>
<gene>
    <name evidence="1" type="ORF">NP048_12340</name>
</gene>
<reference evidence="1 2" key="1">
    <citation type="submission" date="2022-07" db="EMBL/GenBank/DDBJ databases">
        <title>Novel species in genus cellulomonas.</title>
        <authorList>
            <person name="Ye L."/>
        </authorList>
    </citation>
    <scope>NUCLEOTIDE SEQUENCE [LARGE SCALE GENOMIC DNA]</scope>
    <source>
        <strain evidence="2">zg-B89</strain>
    </source>
</reference>
<dbReference type="RefSeq" id="WP_255619479.1">
    <property type="nucleotide sequence ID" value="NZ_CP101987.1"/>
</dbReference>
<dbReference type="Proteomes" id="UP001316384">
    <property type="component" value="Chromosome"/>
</dbReference>
<sequence length="40" mass="4640">MLWDDPQARLGELVGYLQLEAMQRIDYALSGLLDLPNHQR</sequence>
<accession>A0ABY5KJV1</accession>
<dbReference type="EMBL" id="CP101987">
    <property type="protein sequence ID" value="UUI70589.1"/>
    <property type="molecule type" value="Genomic_DNA"/>
</dbReference>
<proteinExistence type="predicted"/>